<name>A0A9X0BD02_9EURO</name>
<sequence length="137" mass="15769">MSTRGRPNGSRLRPTTPTDPSLETRPVPQYRNFSPRSFGQGAISNLPFRHLDELDAVSESAAETPEYTGAFDNTARRLLEEGQFYEKLYTEEQECLGCDYTWGFWVFVTDYSPETLENIPRAMENLVKTVERHLRSE</sequence>
<protein>
    <submittedName>
        <fullName evidence="2">Uncharacterized protein</fullName>
    </submittedName>
</protein>
<accession>A0A9X0BD02</accession>
<reference evidence="2" key="1">
    <citation type="submission" date="2022-12" db="EMBL/GenBank/DDBJ databases">
        <authorList>
            <person name="Petersen C."/>
        </authorList>
    </citation>
    <scope>NUCLEOTIDE SEQUENCE</scope>
    <source>
        <strain evidence="2">IBT 29677</strain>
    </source>
</reference>
<reference evidence="2" key="2">
    <citation type="journal article" date="2023" name="IMA Fungus">
        <title>Comparative genomic study of the Penicillium genus elucidates a diverse pangenome and 15 lateral gene transfer events.</title>
        <authorList>
            <person name="Petersen C."/>
            <person name="Sorensen T."/>
            <person name="Nielsen M.R."/>
            <person name="Sondergaard T.E."/>
            <person name="Sorensen J.L."/>
            <person name="Fitzpatrick D.A."/>
            <person name="Frisvad J.C."/>
            <person name="Nielsen K.L."/>
        </authorList>
    </citation>
    <scope>NUCLEOTIDE SEQUENCE</scope>
    <source>
        <strain evidence="2">IBT 29677</strain>
    </source>
</reference>
<dbReference type="OrthoDB" id="5101662at2759"/>
<evidence type="ECO:0000313" key="2">
    <source>
        <dbReference type="EMBL" id="KAJ5408193.1"/>
    </source>
</evidence>
<gene>
    <name evidence="2" type="ORF">N7509_002076</name>
</gene>
<feature type="region of interest" description="Disordered" evidence="1">
    <location>
        <begin position="1"/>
        <end position="35"/>
    </location>
</feature>
<comment type="caution">
    <text evidence="2">The sequence shown here is derived from an EMBL/GenBank/DDBJ whole genome shotgun (WGS) entry which is preliminary data.</text>
</comment>
<proteinExistence type="predicted"/>
<dbReference type="RefSeq" id="XP_056492508.1">
    <property type="nucleotide sequence ID" value="XM_056626713.1"/>
</dbReference>
<keyword evidence="3" id="KW-1185">Reference proteome</keyword>
<evidence type="ECO:0000313" key="3">
    <source>
        <dbReference type="Proteomes" id="UP001147747"/>
    </source>
</evidence>
<evidence type="ECO:0000256" key="1">
    <source>
        <dbReference type="SAM" id="MobiDB-lite"/>
    </source>
</evidence>
<dbReference type="GeneID" id="81365693"/>
<dbReference type="EMBL" id="JAPZBU010000004">
    <property type="protein sequence ID" value="KAJ5408193.1"/>
    <property type="molecule type" value="Genomic_DNA"/>
</dbReference>
<dbReference type="Proteomes" id="UP001147747">
    <property type="component" value="Unassembled WGS sequence"/>
</dbReference>
<dbReference type="AlphaFoldDB" id="A0A9X0BD02"/>
<organism evidence="2 3">
    <name type="scientific">Penicillium cosmopolitanum</name>
    <dbReference type="NCBI Taxonomy" id="1131564"/>
    <lineage>
        <taxon>Eukaryota</taxon>
        <taxon>Fungi</taxon>
        <taxon>Dikarya</taxon>
        <taxon>Ascomycota</taxon>
        <taxon>Pezizomycotina</taxon>
        <taxon>Eurotiomycetes</taxon>
        <taxon>Eurotiomycetidae</taxon>
        <taxon>Eurotiales</taxon>
        <taxon>Aspergillaceae</taxon>
        <taxon>Penicillium</taxon>
    </lineage>
</organism>